<evidence type="ECO:0000256" key="4">
    <source>
        <dbReference type="ARBA" id="ARBA00023040"/>
    </source>
</evidence>
<dbReference type="PANTHER" id="PTHR24243:SF230">
    <property type="entry name" value="G-PROTEIN COUPLED RECEPTORS FAMILY 1 PROFILE DOMAIN-CONTAINING PROTEIN"/>
    <property type="match status" value="1"/>
</dbReference>
<keyword evidence="6" id="KW-0675">Receptor</keyword>
<keyword evidence="2 8" id="KW-0812">Transmembrane</keyword>
<feature type="transmembrane region" description="Helical" evidence="8">
    <location>
        <begin position="177"/>
        <end position="202"/>
    </location>
</feature>
<evidence type="ECO:0000256" key="1">
    <source>
        <dbReference type="ARBA" id="ARBA00004141"/>
    </source>
</evidence>
<dbReference type="Proteomes" id="UP000663828">
    <property type="component" value="Unassembled WGS sequence"/>
</dbReference>
<dbReference type="SUPFAM" id="SSF81321">
    <property type="entry name" value="Family A G protein-coupled receptor-like"/>
    <property type="match status" value="1"/>
</dbReference>
<dbReference type="InterPro" id="IPR017452">
    <property type="entry name" value="GPCR_Rhodpsn_7TM"/>
</dbReference>
<dbReference type="Gene3D" id="1.20.1070.10">
    <property type="entry name" value="Rhodopsin 7-helix transmembrane proteins"/>
    <property type="match status" value="1"/>
</dbReference>
<reference evidence="10" key="1">
    <citation type="submission" date="2021-02" db="EMBL/GenBank/DDBJ databases">
        <authorList>
            <person name="Nowell W R."/>
        </authorList>
    </citation>
    <scope>NUCLEOTIDE SEQUENCE</scope>
</reference>
<keyword evidence="4" id="KW-0297">G-protein coupled receptor</keyword>
<feature type="transmembrane region" description="Helical" evidence="8">
    <location>
        <begin position="95"/>
        <end position="116"/>
    </location>
</feature>
<dbReference type="Pfam" id="PF00001">
    <property type="entry name" value="7tm_1"/>
    <property type="match status" value="1"/>
</dbReference>
<dbReference type="PROSITE" id="PS50262">
    <property type="entry name" value="G_PROTEIN_RECEP_F1_2"/>
    <property type="match status" value="1"/>
</dbReference>
<organism evidence="10 11">
    <name type="scientific">Adineta ricciae</name>
    <name type="common">Rotifer</name>
    <dbReference type="NCBI Taxonomy" id="249248"/>
    <lineage>
        <taxon>Eukaryota</taxon>
        <taxon>Metazoa</taxon>
        <taxon>Spiralia</taxon>
        <taxon>Gnathifera</taxon>
        <taxon>Rotifera</taxon>
        <taxon>Eurotatoria</taxon>
        <taxon>Bdelloidea</taxon>
        <taxon>Adinetida</taxon>
        <taxon>Adinetidae</taxon>
        <taxon>Adineta</taxon>
    </lineage>
</organism>
<evidence type="ECO:0000313" key="11">
    <source>
        <dbReference type="Proteomes" id="UP000663828"/>
    </source>
</evidence>
<keyword evidence="5 8" id="KW-0472">Membrane</keyword>
<feature type="domain" description="G-protein coupled receptors family 1 profile" evidence="9">
    <location>
        <begin position="1"/>
        <end position="242"/>
    </location>
</feature>
<feature type="transmembrane region" description="Helical" evidence="8">
    <location>
        <begin position="12"/>
        <end position="36"/>
    </location>
</feature>
<proteinExistence type="predicted"/>
<feature type="transmembrane region" description="Helical" evidence="8">
    <location>
        <begin position="136"/>
        <end position="156"/>
    </location>
</feature>
<name>A0A813Z9X1_ADIRI</name>
<keyword evidence="11" id="KW-1185">Reference proteome</keyword>
<dbReference type="EMBL" id="CAJNOR010000375">
    <property type="protein sequence ID" value="CAF0895540.1"/>
    <property type="molecule type" value="Genomic_DNA"/>
</dbReference>
<dbReference type="GO" id="GO:0004930">
    <property type="term" value="F:G protein-coupled receptor activity"/>
    <property type="evidence" value="ECO:0007669"/>
    <property type="project" value="UniProtKB-KW"/>
</dbReference>
<keyword evidence="7" id="KW-0807">Transducer</keyword>
<dbReference type="AlphaFoldDB" id="A0A813Z9X1"/>
<evidence type="ECO:0000256" key="7">
    <source>
        <dbReference type="ARBA" id="ARBA00023224"/>
    </source>
</evidence>
<protein>
    <recommendedName>
        <fullName evidence="9">G-protein coupled receptors family 1 profile domain-containing protein</fullName>
    </recommendedName>
</protein>
<sequence length="282" mass="32872">MFTRPAYRQTPSSIYFLFLSIFAIAYLVSAMFPLFYALNHIDIQIQSVFFCKIRLYIVHVLGLILRYVVVLACIDRFATTQANIRVRSLSSIRMAVGSTIVMIVLCFLIAMHLPILMNIRNGVCGMIGLYKVIYSFYQITVVGILPPILMIIFSVLTIRNLWRRHASRLRARRRDRYLMRMLIAEVTVNIVTSIPYSANLIYGAVAYSSAGKSTKQIEIETFLTFFTQFLIYIISVAPFYLFLCASKPFQREFLRWISRCWHQYVLRRVQINPIREQTMTHV</sequence>
<dbReference type="InterPro" id="IPR000276">
    <property type="entry name" value="GPCR_Rhodpsn"/>
</dbReference>
<evidence type="ECO:0000256" key="8">
    <source>
        <dbReference type="SAM" id="Phobius"/>
    </source>
</evidence>
<feature type="transmembrane region" description="Helical" evidence="8">
    <location>
        <begin position="56"/>
        <end position="74"/>
    </location>
</feature>
<dbReference type="GO" id="GO:0005886">
    <property type="term" value="C:plasma membrane"/>
    <property type="evidence" value="ECO:0007669"/>
    <property type="project" value="TreeGrafter"/>
</dbReference>
<accession>A0A813Z9X1</accession>
<evidence type="ECO:0000256" key="3">
    <source>
        <dbReference type="ARBA" id="ARBA00022989"/>
    </source>
</evidence>
<keyword evidence="3 8" id="KW-1133">Transmembrane helix</keyword>
<gene>
    <name evidence="10" type="ORF">XAT740_LOCUS7744</name>
</gene>
<evidence type="ECO:0000256" key="6">
    <source>
        <dbReference type="ARBA" id="ARBA00023170"/>
    </source>
</evidence>
<evidence type="ECO:0000256" key="2">
    <source>
        <dbReference type="ARBA" id="ARBA00022692"/>
    </source>
</evidence>
<feature type="transmembrane region" description="Helical" evidence="8">
    <location>
        <begin position="222"/>
        <end position="245"/>
    </location>
</feature>
<evidence type="ECO:0000259" key="9">
    <source>
        <dbReference type="PROSITE" id="PS50262"/>
    </source>
</evidence>
<comment type="subcellular location">
    <subcellularLocation>
        <location evidence="1">Membrane</location>
        <topology evidence="1">Multi-pass membrane protein</topology>
    </subcellularLocation>
</comment>
<evidence type="ECO:0000256" key="5">
    <source>
        <dbReference type="ARBA" id="ARBA00023136"/>
    </source>
</evidence>
<comment type="caution">
    <text evidence="10">The sequence shown here is derived from an EMBL/GenBank/DDBJ whole genome shotgun (WGS) entry which is preliminary data.</text>
</comment>
<evidence type="ECO:0000313" key="10">
    <source>
        <dbReference type="EMBL" id="CAF0895540.1"/>
    </source>
</evidence>
<dbReference type="PANTHER" id="PTHR24243">
    <property type="entry name" value="G-PROTEIN COUPLED RECEPTOR"/>
    <property type="match status" value="1"/>
</dbReference>